<name>A0A7J6VZA5_THATH</name>
<dbReference type="EMBL" id="JABWDY010024693">
    <property type="protein sequence ID" value="KAF5190037.1"/>
    <property type="molecule type" value="Genomic_DNA"/>
</dbReference>
<protein>
    <submittedName>
        <fullName evidence="1">E3 ubiquitin-protein ligase shprh</fullName>
    </submittedName>
</protein>
<feature type="non-terminal residue" evidence="1">
    <location>
        <position position="80"/>
    </location>
</feature>
<keyword evidence="2" id="KW-1185">Reference proteome</keyword>
<comment type="caution">
    <text evidence="1">The sequence shown here is derived from an EMBL/GenBank/DDBJ whole genome shotgun (WGS) entry which is preliminary data.</text>
</comment>
<gene>
    <name evidence="1" type="ORF">FRX31_020376</name>
</gene>
<organism evidence="1 2">
    <name type="scientific">Thalictrum thalictroides</name>
    <name type="common">Rue-anemone</name>
    <name type="synonym">Anemone thalictroides</name>
    <dbReference type="NCBI Taxonomy" id="46969"/>
    <lineage>
        <taxon>Eukaryota</taxon>
        <taxon>Viridiplantae</taxon>
        <taxon>Streptophyta</taxon>
        <taxon>Embryophyta</taxon>
        <taxon>Tracheophyta</taxon>
        <taxon>Spermatophyta</taxon>
        <taxon>Magnoliopsida</taxon>
        <taxon>Ranunculales</taxon>
        <taxon>Ranunculaceae</taxon>
        <taxon>Thalictroideae</taxon>
        <taxon>Thalictrum</taxon>
    </lineage>
</organism>
<reference evidence="1 2" key="1">
    <citation type="submission" date="2020-06" db="EMBL/GenBank/DDBJ databases">
        <title>Transcriptomic and genomic resources for Thalictrum thalictroides and T. hernandezii: Facilitating candidate gene discovery in an emerging model plant lineage.</title>
        <authorList>
            <person name="Arias T."/>
            <person name="Riano-Pachon D.M."/>
            <person name="Di Stilio V.S."/>
        </authorList>
    </citation>
    <scope>NUCLEOTIDE SEQUENCE [LARGE SCALE GENOMIC DNA]</scope>
    <source>
        <strain evidence="2">cv. WT478/WT964</strain>
        <tissue evidence="1">Leaves</tissue>
    </source>
</reference>
<proteinExistence type="predicted"/>
<dbReference type="AlphaFoldDB" id="A0A7J6VZA5"/>
<accession>A0A7J6VZA5</accession>
<evidence type="ECO:0000313" key="1">
    <source>
        <dbReference type="EMBL" id="KAF5190037.1"/>
    </source>
</evidence>
<dbReference type="Proteomes" id="UP000554482">
    <property type="component" value="Unassembled WGS sequence"/>
</dbReference>
<evidence type="ECO:0000313" key="2">
    <source>
        <dbReference type="Proteomes" id="UP000554482"/>
    </source>
</evidence>
<dbReference type="PANTHER" id="PTHR45865:SF1">
    <property type="entry name" value="E3 UBIQUITIN-PROTEIN LIGASE SHPRH"/>
    <property type="match status" value="1"/>
</dbReference>
<dbReference type="InterPro" id="IPR052583">
    <property type="entry name" value="ATP-helicase/E3_Ub-Ligase"/>
</dbReference>
<dbReference type="PANTHER" id="PTHR45865">
    <property type="entry name" value="E3 UBIQUITIN-PROTEIN LIGASE SHPRH FAMILY MEMBER"/>
    <property type="match status" value="1"/>
</dbReference>
<dbReference type="OrthoDB" id="1738414at2759"/>
<sequence>MRKEFAPASSLATAQIQMLGAHGELKVATSRLRLRETDTDTSIDALSPEGLVTASIQNSSDKFVSLSLLSRMKGQIRYLK</sequence>